<proteinExistence type="inferred from homology"/>
<comment type="similarity">
    <text evidence="2">Belongs to the Nup35 family.</text>
</comment>
<protein>
    <recommendedName>
        <fullName evidence="11">RRM Nup35-type domain-containing protein</fullName>
    </recommendedName>
</protein>
<evidence type="ECO:0000313" key="12">
    <source>
        <dbReference type="EMBL" id="ONK80616.1"/>
    </source>
</evidence>
<evidence type="ECO:0000259" key="11">
    <source>
        <dbReference type="PROSITE" id="PS51472"/>
    </source>
</evidence>
<keyword evidence="13" id="KW-1185">Reference proteome</keyword>
<evidence type="ECO:0000256" key="9">
    <source>
        <dbReference type="PROSITE-ProRule" id="PRU00804"/>
    </source>
</evidence>
<dbReference type="EMBL" id="CM007381">
    <property type="protein sequence ID" value="ONK80616.1"/>
    <property type="molecule type" value="Genomic_DNA"/>
</dbReference>
<feature type="region of interest" description="Disordered" evidence="10">
    <location>
        <begin position="1"/>
        <end position="20"/>
    </location>
</feature>
<evidence type="ECO:0000256" key="2">
    <source>
        <dbReference type="ARBA" id="ARBA00009454"/>
    </source>
</evidence>
<evidence type="ECO:0000313" key="13">
    <source>
        <dbReference type="Proteomes" id="UP000243459"/>
    </source>
</evidence>
<keyword evidence="6" id="KW-0811">Translocation</keyword>
<reference evidence="13" key="1">
    <citation type="journal article" date="2017" name="Nat. Commun.">
        <title>The asparagus genome sheds light on the origin and evolution of a young Y chromosome.</title>
        <authorList>
            <person name="Harkess A."/>
            <person name="Zhou J."/>
            <person name="Xu C."/>
            <person name="Bowers J.E."/>
            <person name="Van der Hulst R."/>
            <person name="Ayyampalayam S."/>
            <person name="Mercati F."/>
            <person name="Riccardi P."/>
            <person name="McKain M.R."/>
            <person name="Kakrana A."/>
            <person name="Tang H."/>
            <person name="Ray J."/>
            <person name="Groenendijk J."/>
            <person name="Arikit S."/>
            <person name="Mathioni S.M."/>
            <person name="Nakano M."/>
            <person name="Shan H."/>
            <person name="Telgmann-Rauber A."/>
            <person name="Kanno A."/>
            <person name="Yue Z."/>
            <person name="Chen H."/>
            <person name="Li W."/>
            <person name="Chen Y."/>
            <person name="Xu X."/>
            <person name="Zhang Y."/>
            <person name="Luo S."/>
            <person name="Chen H."/>
            <person name="Gao J."/>
            <person name="Mao Z."/>
            <person name="Pires J.C."/>
            <person name="Luo M."/>
            <person name="Kudrna D."/>
            <person name="Wing R.A."/>
            <person name="Meyers B.C."/>
            <person name="Yi K."/>
            <person name="Kong H."/>
            <person name="Lavrijsen P."/>
            <person name="Sunseri F."/>
            <person name="Falavigna A."/>
            <person name="Ye Y."/>
            <person name="Leebens-Mack J.H."/>
            <person name="Chen G."/>
        </authorList>
    </citation>
    <scope>NUCLEOTIDE SEQUENCE [LARGE SCALE GENOMIC DNA]</scope>
    <source>
        <strain evidence="13">cv. DH0086</strain>
    </source>
</reference>
<dbReference type="GO" id="GO:0005543">
    <property type="term" value="F:phospholipid binding"/>
    <property type="evidence" value="ECO:0007669"/>
    <property type="project" value="TreeGrafter"/>
</dbReference>
<dbReference type="GO" id="GO:0044615">
    <property type="term" value="C:nuclear pore nuclear basket"/>
    <property type="evidence" value="ECO:0007669"/>
    <property type="project" value="TreeGrafter"/>
</dbReference>
<dbReference type="PANTHER" id="PTHR21527:SF6">
    <property type="entry name" value="NUCLEOPORIN NUP35"/>
    <property type="match status" value="1"/>
</dbReference>
<dbReference type="GO" id="GO:0017056">
    <property type="term" value="F:structural constituent of nuclear pore"/>
    <property type="evidence" value="ECO:0007669"/>
    <property type="project" value="TreeGrafter"/>
</dbReference>
<dbReference type="GO" id="GO:0006999">
    <property type="term" value="P:nuclear pore organization"/>
    <property type="evidence" value="ECO:0007669"/>
    <property type="project" value="TreeGrafter"/>
</dbReference>
<dbReference type="PROSITE" id="PS51472">
    <property type="entry name" value="RRM_NUP35"/>
    <property type="match status" value="1"/>
</dbReference>
<gene>
    <name evidence="12" type="ORF">A4U43_C01F19830</name>
</gene>
<keyword evidence="4 9" id="KW-0509">mRNA transport</keyword>
<feature type="compositionally biased region" description="Basic and acidic residues" evidence="10">
    <location>
        <begin position="7"/>
        <end position="20"/>
    </location>
</feature>
<dbReference type="PANTHER" id="PTHR21527">
    <property type="entry name" value="NUCLEOPORIN NUP35"/>
    <property type="match status" value="1"/>
</dbReference>
<evidence type="ECO:0000256" key="4">
    <source>
        <dbReference type="ARBA" id="ARBA00022816"/>
    </source>
</evidence>
<evidence type="ECO:0000256" key="6">
    <source>
        <dbReference type="ARBA" id="ARBA00023010"/>
    </source>
</evidence>
<name>A0A5P1FQP5_ASPOF</name>
<dbReference type="Proteomes" id="UP000243459">
    <property type="component" value="Chromosome 1"/>
</dbReference>
<dbReference type="InterPro" id="IPR035979">
    <property type="entry name" value="RBD_domain_sf"/>
</dbReference>
<accession>A0A5P1FQP5</accession>
<dbReference type="CDD" id="cd12441">
    <property type="entry name" value="RRM_Nup53_like"/>
    <property type="match status" value="1"/>
</dbReference>
<dbReference type="AlphaFoldDB" id="A0A5P1FQP5"/>
<evidence type="ECO:0000256" key="7">
    <source>
        <dbReference type="ARBA" id="ARBA00023132"/>
    </source>
</evidence>
<dbReference type="InterPro" id="IPR007846">
    <property type="entry name" value="RRM_NUP35_dom"/>
</dbReference>
<dbReference type="GO" id="GO:0051028">
    <property type="term" value="P:mRNA transport"/>
    <property type="evidence" value="ECO:0007669"/>
    <property type="project" value="UniProtKB-UniRule"/>
</dbReference>
<dbReference type="InterPro" id="IPR012677">
    <property type="entry name" value="Nucleotide-bd_a/b_plait_sf"/>
</dbReference>
<dbReference type="Gramene" id="ONK80616">
    <property type="protein sequence ID" value="ONK80616"/>
    <property type="gene ID" value="A4U43_C01F19830"/>
</dbReference>
<evidence type="ECO:0000256" key="10">
    <source>
        <dbReference type="SAM" id="MobiDB-lite"/>
    </source>
</evidence>
<evidence type="ECO:0000256" key="1">
    <source>
        <dbReference type="ARBA" id="ARBA00004567"/>
    </source>
</evidence>
<evidence type="ECO:0000256" key="5">
    <source>
        <dbReference type="ARBA" id="ARBA00022927"/>
    </source>
</evidence>
<dbReference type="Gene3D" id="3.30.70.330">
    <property type="match status" value="1"/>
</dbReference>
<dbReference type="SUPFAM" id="SSF54928">
    <property type="entry name" value="RNA-binding domain, RBD"/>
    <property type="match status" value="1"/>
</dbReference>
<organism evidence="12 13">
    <name type="scientific">Asparagus officinalis</name>
    <name type="common">Garden asparagus</name>
    <dbReference type="NCBI Taxonomy" id="4686"/>
    <lineage>
        <taxon>Eukaryota</taxon>
        <taxon>Viridiplantae</taxon>
        <taxon>Streptophyta</taxon>
        <taxon>Embryophyta</taxon>
        <taxon>Tracheophyta</taxon>
        <taxon>Spermatophyta</taxon>
        <taxon>Magnoliopsida</taxon>
        <taxon>Liliopsida</taxon>
        <taxon>Asparagales</taxon>
        <taxon>Asparagaceae</taxon>
        <taxon>Asparagoideae</taxon>
        <taxon>Asparagus</taxon>
    </lineage>
</organism>
<keyword evidence="8 9" id="KW-0539">Nucleus</keyword>
<feature type="domain" description="RRM Nup35-type" evidence="11">
    <location>
        <begin position="25"/>
        <end position="106"/>
    </location>
</feature>
<evidence type="ECO:0000256" key="8">
    <source>
        <dbReference type="ARBA" id="ARBA00023242"/>
    </source>
</evidence>
<dbReference type="Pfam" id="PF05172">
    <property type="entry name" value="RRM_Nup35"/>
    <property type="match status" value="1"/>
</dbReference>
<evidence type="ECO:0000256" key="3">
    <source>
        <dbReference type="ARBA" id="ARBA00022448"/>
    </source>
</evidence>
<dbReference type="GO" id="GO:0006607">
    <property type="term" value="P:NLS-bearing protein import into nucleus"/>
    <property type="evidence" value="ECO:0007669"/>
    <property type="project" value="TreeGrafter"/>
</dbReference>
<keyword evidence="5" id="KW-0653">Protein transport</keyword>
<keyword evidence="7 9" id="KW-0906">Nuclear pore complex</keyword>
<dbReference type="FunFam" id="3.30.70.330:FF:000095">
    <property type="entry name" value="Putative Nucleoporin NUP53"/>
    <property type="match status" value="1"/>
</dbReference>
<comment type="subcellular location">
    <subcellularLocation>
        <location evidence="1">Nucleus</location>
        <location evidence="1">Nuclear pore complex</location>
    </subcellularLocation>
</comment>
<keyword evidence="3 9" id="KW-0813">Transport</keyword>
<dbReference type="GO" id="GO:0003676">
    <property type="term" value="F:nucleic acid binding"/>
    <property type="evidence" value="ECO:0007669"/>
    <property type="project" value="InterPro"/>
</dbReference>
<sequence>MLPPPREVARPEMRSQTRMARDGMLDEEEWVTVYGFSPGDTNLVLCEFEKCGVILKHILGPRDANWMHILYQNRYDAQKALGKNGVQLNSVLIIGVKPIDPMQRQYLNESQTSNIHGGFMVSLPLRSTSARSSALSPVAASYCPAYLQNGGTVTNDGGRRSTSGAIASPAKSVVSKVMDLMFGF</sequence>
<dbReference type="OMA" id="PMQNGNE"/>
<dbReference type="GO" id="GO:0044613">
    <property type="term" value="C:nuclear pore central transport channel"/>
    <property type="evidence" value="ECO:0007669"/>
    <property type="project" value="TreeGrafter"/>
</dbReference>